<dbReference type="EMBL" id="GBXM01057121">
    <property type="protein sequence ID" value="JAH51456.1"/>
    <property type="molecule type" value="Transcribed_RNA"/>
</dbReference>
<sequence>MQGFQTELDSSHLQCSREHKNLNVKCCSS</sequence>
<reference evidence="1" key="2">
    <citation type="journal article" date="2015" name="Fish Shellfish Immunol.">
        <title>Early steps in the European eel (Anguilla anguilla)-Vibrio vulnificus interaction in the gills: Role of the RtxA13 toxin.</title>
        <authorList>
            <person name="Callol A."/>
            <person name="Pajuelo D."/>
            <person name="Ebbesson L."/>
            <person name="Teles M."/>
            <person name="MacKenzie S."/>
            <person name="Amaro C."/>
        </authorList>
    </citation>
    <scope>NUCLEOTIDE SEQUENCE</scope>
</reference>
<evidence type="ECO:0000313" key="1">
    <source>
        <dbReference type="EMBL" id="JAH51456.1"/>
    </source>
</evidence>
<protein>
    <submittedName>
        <fullName evidence="1">Uncharacterized protein</fullName>
    </submittedName>
</protein>
<accession>A0A0E9TCY0</accession>
<reference evidence="1" key="1">
    <citation type="submission" date="2014-11" db="EMBL/GenBank/DDBJ databases">
        <authorList>
            <person name="Amaro Gonzalez C."/>
        </authorList>
    </citation>
    <scope>NUCLEOTIDE SEQUENCE</scope>
</reference>
<dbReference type="AlphaFoldDB" id="A0A0E9TCY0"/>
<proteinExistence type="predicted"/>
<name>A0A0E9TCY0_ANGAN</name>
<organism evidence="1">
    <name type="scientific">Anguilla anguilla</name>
    <name type="common">European freshwater eel</name>
    <name type="synonym">Muraena anguilla</name>
    <dbReference type="NCBI Taxonomy" id="7936"/>
    <lineage>
        <taxon>Eukaryota</taxon>
        <taxon>Metazoa</taxon>
        <taxon>Chordata</taxon>
        <taxon>Craniata</taxon>
        <taxon>Vertebrata</taxon>
        <taxon>Euteleostomi</taxon>
        <taxon>Actinopterygii</taxon>
        <taxon>Neopterygii</taxon>
        <taxon>Teleostei</taxon>
        <taxon>Anguilliformes</taxon>
        <taxon>Anguillidae</taxon>
        <taxon>Anguilla</taxon>
    </lineage>
</organism>